<accession>A0A853F351</accession>
<protein>
    <submittedName>
        <fullName evidence="1">Uncharacterized protein</fullName>
    </submittedName>
</protein>
<comment type="caution">
    <text evidence="1">The sequence shown here is derived from an EMBL/GenBank/DDBJ whole genome shotgun (WGS) entry which is preliminary data.</text>
</comment>
<dbReference type="RefSeq" id="WP_369177528.1">
    <property type="nucleotide sequence ID" value="NZ_OZ156463.1"/>
</dbReference>
<gene>
    <name evidence="1" type="ORF">H0A76_09420</name>
</gene>
<evidence type="ECO:0000313" key="1">
    <source>
        <dbReference type="EMBL" id="NYT28072.1"/>
    </source>
</evidence>
<dbReference type="AlphaFoldDB" id="A0A853F351"/>
<proteinExistence type="predicted"/>
<name>A0A853F351_9GAMM</name>
<dbReference type="EMBL" id="JACCHT010000002">
    <property type="protein sequence ID" value="NYT28072.1"/>
    <property type="molecule type" value="Genomic_DNA"/>
</dbReference>
<evidence type="ECO:0000313" key="2">
    <source>
        <dbReference type="Proteomes" id="UP000568751"/>
    </source>
</evidence>
<organism evidence="1 2">
    <name type="scientific">Candidatus Thiodubiliella endoseptemdiera</name>
    <dbReference type="NCBI Taxonomy" id="2738886"/>
    <lineage>
        <taxon>Bacteria</taxon>
        <taxon>Pseudomonadati</taxon>
        <taxon>Pseudomonadota</taxon>
        <taxon>Gammaproteobacteria</taxon>
        <taxon>Candidatus Pseudothioglobaceae</taxon>
        <taxon>Candidatus Thiodubiliella</taxon>
    </lineage>
</organism>
<dbReference type="Proteomes" id="UP000568751">
    <property type="component" value="Unassembled WGS sequence"/>
</dbReference>
<reference evidence="1 2" key="1">
    <citation type="submission" date="2020-05" db="EMBL/GenBank/DDBJ databases">
        <title>Horizontal transmission and recombination maintain forever young bacterial symbiont genomes.</title>
        <authorList>
            <person name="Russell S.L."/>
            <person name="Pepper-Tunick E."/>
            <person name="Svedberg J."/>
            <person name="Byrne A."/>
            <person name="Ruelas Castillo J."/>
            <person name="Vollmers C."/>
            <person name="Beinart R.A."/>
            <person name="Corbett-Detig R."/>
        </authorList>
    </citation>
    <scope>NUCLEOTIDE SEQUENCE [LARGE SCALE GENOMIC DNA]</scope>
    <source>
        <strain evidence="1">455</strain>
    </source>
</reference>
<sequence length="282" mass="33761">MKNKRKTLLDKNLAIIKKKLLQKKVYKYREITDILNCLKENSQVSQTTTSQSFFTQLQENLSLRTHIVVSDKINQERYSLSDITVYDFVDSLAKNTFFSMTTALNLQELSNFKDDFIFYSQEQKEKKRVLSKLTQSLIDNAYKKKYRYTHSTAKYGEHYIVFLTPKFSDQVEVIEYKNLKMSSIHRSLVEILINIQYFKDFETIIDNFKPLKNNLNVDKVFSVVEKFDLIYPYFQLLGFALGRIGFENSELDIFKEKISQFNFYTQKNKKNYSYDKYWKIYY</sequence>